<organism evidence="5 6">
    <name type="scientific">Enterococcus rivorum</name>
    <dbReference type="NCBI Taxonomy" id="762845"/>
    <lineage>
        <taxon>Bacteria</taxon>
        <taxon>Bacillati</taxon>
        <taxon>Bacillota</taxon>
        <taxon>Bacilli</taxon>
        <taxon>Lactobacillales</taxon>
        <taxon>Enterococcaceae</taxon>
        <taxon>Enterococcus</taxon>
    </lineage>
</organism>
<dbReference type="EMBL" id="MIEK01000012">
    <property type="protein sequence ID" value="OEH83078.1"/>
    <property type="molecule type" value="Genomic_DNA"/>
</dbReference>
<dbReference type="Pfam" id="PF00881">
    <property type="entry name" value="Nitroreductase"/>
    <property type="match status" value="1"/>
</dbReference>
<evidence type="ECO:0000313" key="5">
    <source>
        <dbReference type="EMBL" id="OEH83078.1"/>
    </source>
</evidence>
<comment type="caution">
    <text evidence="5">The sequence shown here is derived from an EMBL/GenBank/DDBJ whole genome shotgun (WGS) entry which is preliminary data.</text>
</comment>
<evidence type="ECO:0000256" key="1">
    <source>
        <dbReference type="ARBA" id="ARBA00004496"/>
    </source>
</evidence>
<evidence type="ECO:0000259" key="4">
    <source>
        <dbReference type="Pfam" id="PF00881"/>
    </source>
</evidence>
<name>A0A1E5KZ26_9ENTE</name>
<feature type="domain" description="Nitroreductase" evidence="4">
    <location>
        <begin position="8"/>
        <end position="176"/>
    </location>
</feature>
<dbReference type="GO" id="GO:0016491">
    <property type="term" value="F:oxidoreductase activity"/>
    <property type="evidence" value="ECO:0007669"/>
    <property type="project" value="UniProtKB-KW"/>
</dbReference>
<proteinExistence type="predicted"/>
<dbReference type="CDD" id="cd02140">
    <property type="entry name" value="Frm2-like"/>
    <property type="match status" value="1"/>
</dbReference>
<comment type="subcellular location">
    <subcellularLocation>
        <location evidence="1">Cytoplasm</location>
    </subcellularLocation>
</comment>
<gene>
    <name evidence="5" type="ORF">BCR26_02065</name>
</gene>
<dbReference type="InterPro" id="IPR029479">
    <property type="entry name" value="Nitroreductase"/>
</dbReference>
<accession>A0A1E5KZ26</accession>
<dbReference type="Gene3D" id="3.40.109.10">
    <property type="entry name" value="NADH Oxidase"/>
    <property type="match status" value="1"/>
</dbReference>
<dbReference type="PANTHER" id="PTHR43035:SF1">
    <property type="entry name" value="FATTY ACID REPRESSION MUTANT PROTEIN 2-RELATED"/>
    <property type="match status" value="1"/>
</dbReference>
<dbReference type="RefSeq" id="WP_069698033.1">
    <property type="nucleotide sequence ID" value="NZ_JAGGMA010000002.1"/>
</dbReference>
<dbReference type="PANTHER" id="PTHR43035">
    <property type="entry name" value="FATTY ACID REPRESSION MUTANT PROTEIN 2-RELATED"/>
    <property type="match status" value="1"/>
</dbReference>
<evidence type="ECO:0000313" key="6">
    <source>
        <dbReference type="Proteomes" id="UP000095256"/>
    </source>
</evidence>
<dbReference type="InterPro" id="IPR033877">
    <property type="entry name" value="Frm2/Hbn1"/>
</dbReference>
<dbReference type="Proteomes" id="UP000095256">
    <property type="component" value="Unassembled WGS sequence"/>
</dbReference>
<keyword evidence="3" id="KW-0560">Oxidoreductase</keyword>
<dbReference type="AlphaFoldDB" id="A0A1E5KZ26"/>
<dbReference type="OrthoDB" id="9810617at2"/>
<keyword evidence="6" id="KW-1185">Reference proteome</keyword>
<keyword evidence="2" id="KW-0963">Cytoplasm</keyword>
<protein>
    <submittedName>
        <fullName evidence="5">Nitroreductase</fullName>
    </submittedName>
</protein>
<dbReference type="FunFam" id="3.40.109.10:FF:000001">
    <property type="entry name" value="Nitroreductase family"/>
    <property type="match status" value="1"/>
</dbReference>
<dbReference type="GO" id="GO:0005737">
    <property type="term" value="C:cytoplasm"/>
    <property type="evidence" value="ECO:0007669"/>
    <property type="project" value="UniProtKB-SubCell"/>
</dbReference>
<evidence type="ECO:0000256" key="3">
    <source>
        <dbReference type="ARBA" id="ARBA00023002"/>
    </source>
</evidence>
<reference evidence="5 6" key="1">
    <citation type="submission" date="2016-09" db="EMBL/GenBank/DDBJ databases">
        <authorList>
            <person name="Capua I."/>
            <person name="De Benedictis P."/>
            <person name="Joannis T."/>
            <person name="Lombin L.H."/>
            <person name="Cattoli G."/>
        </authorList>
    </citation>
    <scope>NUCLEOTIDE SEQUENCE [LARGE SCALE GENOMIC DNA]</scope>
    <source>
        <strain evidence="5 6">LMG 25899</strain>
    </source>
</reference>
<dbReference type="STRING" id="762845.BCR26_02065"/>
<dbReference type="GO" id="GO:0034599">
    <property type="term" value="P:cellular response to oxidative stress"/>
    <property type="evidence" value="ECO:0007669"/>
    <property type="project" value="InterPro"/>
</dbReference>
<dbReference type="SUPFAM" id="SSF55469">
    <property type="entry name" value="FMN-dependent nitroreductase-like"/>
    <property type="match status" value="1"/>
</dbReference>
<dbReference type="InterPro" id="IPR000415">
    <property type="entry name" value="Nitroreductase-like"/>
</dbReference>
<sequence length="198" mass="22426">MSEFLTTLKKRRSIYALGDNLTQTTEEISELVKEIVRESPTAFNSQTQRVVILTGESYKKLWQMTADLLQPLTPPDAFEGTKQKLASFAAGKGTILFFEDTDIVKNLQDQFPLYADNFPVWSEQASGLTQANVWTALAEQNIGANLQHYNPVIDEAVAKEWNIPSQWKLRAQLNFGSIEAPAGEKEYMENEARFLEFN</sequence>
<evidence type="ECO:0000256" key="2">
    <source>
        <dbReference type="ARBA" id="ARBA00022490"/>
    </source>
</evidence>